<dbReference type="EMBL" id="CACRXK020019768">
    <property type="protein sequence ID" value="CAB4034046.1"/>
    <property type="molecule type" value="Genomic_DNA"/>
</dbReference>
<gene>
    <name evidence="1" type="ORF">PACLA_8A045258</name>
</gene>
<keyword evidence="1" id="KW-0548">Nucleotidyltransferase</keyword>
<dbReference type="GO" id="GO:0008168">
    <property type="term" value="F:methyltransferase activity"/>
    <property type="evidence" value="ECO:0007669"/>
    <property type="project" value="InterPro"/>
</dbReference>
<dbReference type="AlphaFoldDB" id="A0A7D9LG45"/>
<evidence type="ECO:0000313" key="1">
    <source>
        <dbReference type="EMBL" id="CAB4034046.1"/>
    </source>
</evidence>
<sequence>SLNQFNSIQVLWTQISPQRLPRGISSIVIGTVYHPPSSMDFLMLDYLYNSLSSIEASFPGCGIILLGDFNQLNGSRLCNFYKLKQIVNFPTRGSNTLDKIYTNLKRFYSPPIKMSPFGLSDHASIEVKPLERTNLPKPKITVKSRDIRPSKRLAMRLYLKEVDISTLINSQRSCEDKVKLLELIINTGMDRLLPLKSKTIVTSEPPWINQSLKCLIRKRQKALDQGDEVLFRTLRNRVNLSNILNRSFLEARLPSSWKLANISPIPKQKQILDVNSHLRPISLTSILSKVAEDFVVEEFVKPAVLKKVDPNQLTICTCLVQNLVYYANGQFGTIPGSNTTQALISMLHSWNKATDGSGATVRTVLVDFKKAFDLIDHHILVDKLKSYDIPESIVLWVIDFLTCRKQRVKLGNDCYSEWGTIPSGVPQGTKLGPWLFVIMINDLKIQDSELWKYVDDTTMSEIVERNNESNIQEKVDELTRHISIDKLTLNESKCKELRISFSKSPPDFDPITINNKQLEVVESVKLLGMQISNDLKWNSHISVIMKKANKRLYFLSQLKRSNSMAA</sequence>
<protein>
    <submittedName>
        <fullName evidence="1">RNA-directed DNA polymerase from mobile element jockey</fullName>
    </submittedName>
</protein>
<dbReference type="Pfam" id="PF09004">
    <property type="entry name" value="ALKBH8_N"/>
    <property type="match status" value="1"/>
</dbReference>
<dbReference type="Proteomes" id="UP001152795">
    <property type="component" value="Unassembled WGS sequence"/>
</dbReference>
<keyword evidence="2" id="KW-1185">Reference proteome</keyword>
<accession>A0A7D9LG45</accession>
<feature type="non-terminal residue" evidence="1">
    <location>
        <position position="566"/>
    </location>
</feature>
<reference evidence="1" key="1">
    <citation type="submission" date="2020-04" db="EMBL/GenBank/DDBJ databases">
        <authorList>
            <person name="Alioto T."/>
            <person name="Alioto T."/>
            <person name="Gomez Garrido J."/>
        </authorList>
    </citation>
    <scope>NUCLEOTIDE SEQUENCE</scope>
    <source>
        <strain evidence="1">A484AB</strain>
    </source>
</reference>
<dbReference type="InterPro" id="IPR043502">
    <property type="entry name" value="DNA/RNA_pol_sf"/>
</dbReference>
<name>A0A7D9LG45_PARCT</name>
<keyword evidence="1" id="KW-0695">RNA-directed DNA polymerase</keyword>
<dbReference type="SUPFAM" id="SSF56219">
    <property type="entry name" value="DNase I-like"/>
    <property type="match status" value="1"/>
</dbReference>
<dbReference type="CDD" id="cd01650">
    <property type="entry name" value="RT_nLTR_like"/>
    <property type="match status" value="1"/>
</dbReference>
<dbReference type="PROSITE" id="PS50878">
    <property type="entry name" value="RT_POL"/>
    <property type="match status" value="1"/>
</dbReference>
<comment type="caution">
    <text evidence="1">The sequence shown here is derived from an EMBL/GenBank/DDBJ whole genome shotgun (WGS) entry which is preliminary data.</text>
</comment>
<dbReference type="PANTHER" id="PTHR47510:SF3">
    <property type="entry name" value="ENDO_EXONUCLEASE_PHOSPHATASE DOMAIN-CONTAINING PROTEIN"/>
    <property type="match status" value="1"/>
</dbReference>
<dbReference type="InterPro" id="IPR015095">
    <property type="entry name" value="AlkB_hom8_N"/>
</dbReference>
<organism evidence="1 2">
    <name type="scientific">Paramuricea clavata</name>
    <name type="common">Red gorgonian</name>
    <name type="synonym">Violescent sea-whip</name>
    <dbReference type="NCBI Taxonomy" id="317549"/>
    <lineage>
        <taxon>Eukaryota</taxon>
        <taxon>Metazoa</taxon>
        <taxon>Cnidaria</taxon>
        <taxon>Anthozoa</taxon>
        <taxon>Octocorallia</taxon>
        <taxon>Malacalcyonacea</taxon>
        <taxon>Plexauridae</taxon>
        <taxon>Paramuricea</taxon>
    </lineage>
</organism>
<dbReference type="Gene3D" id="3.60.10.10">
    <property type="entry name" value="Endonuclease/exonuclease/phosphatase"/>
    <property type="match status" value="1"/>
</dbReference>
<dbReference type="PANTHER" id="PTHR47510">
    <property type="entry name" value="REVERSE TRANSCRIPTASE DOMAIN-CONTAINING PROTEIN"/>
    <property type="match status" value="1"/>
</dbReference>
<proteinExistence type="predicted"/>
<dbReference type="InterPro" id="IPR000477">
    <property type="entry name" value="RT_dom"/>
</dbReference>
<dbReference type="GO" id="GO:0016706">
    <property type="term" value="F:2-oxoglutarate-dependent dioxygenase activity"/>
    <property type="evidence" value="ECO:0007669"/>
    <property type="project" value="InterPro"/>
</dbReference>
<dbReference type="OrthoDB" id="5982943at2759"/>
<dbReference type="Pfam" id="PF00078">
    <property type="entry name" value="RVT_1"/>
    <property type="match status" value="1"/>
</dbReference>
<dbReference type="InterPro" id="IPR036691">
    <property type="entry name" value="Endo/exonu/phosph_ase_sf"/>
</dbReference>
<dbReference type="GO" id="GO:0003964">
    <property type="term" value="F:RNA-directed DNA polymerase activity"/>
    <property type="evidence" value="ECO:0007669"/>
    <property type="project" value="UniProtKB-KW"/>
</dbReference>
<dbReference type="SUPFAM" id="SSF56672">
    <property type="entry name" value="DNA/RNA polymerases"/>
    <property type="match status" value="1"/>
</dbReference>
<feature type="non-terminal residue" evidence="1">
    <location>
        <position position="1"/>
    </location>
</feature>
<keyword evidence="1" id="KW-0808">Transferase</keyword>
<evidence type="ECO:0000313" key="2">
    <source>
        <dbReference type="Proteomes" id="UP001152795"/>
    </source>
</evidence>